<accession>A0A9P0ZUE3</accession>
<dbReference type="Proteomes" id="UP001152484">
    <property type="component" value="Unassembled WGS sequence"/>
</dbReference>
<dbReference type="AlphaFoldDB" id="A0A9P0ZUE3"/>
<evidence type="ECO:0000313" key="1">
    <source>
        <dbReference type="EMBL" id="CAH9112675.1"/>
    </source>
</evidence>
<organism evidence="1 2">
    <name type="scientific">Cuscuta europaea</name>
    <name type="common">European dodder</name>
    <dbReference type="NCBI Taxonomy" id="41803"/>
    <lineage>
        <taxon>Eukaryota</taxon>
        <taxon>Viridiplantae</taxon>
        <taxon>Streptophyta</taxon>
        <taxon>Embryophyta</taxon>
        <taxon>Tracheophyta</taxon>
        <taxon>Spermatophyta</taxon>
        <taxon>Magnoliopsida</taxon>
        <taxon>eudicotyledons</taxon>
        <taxon>Gunneridae</taxon>
        <taxon>Pentapetalae</taxon>
        <taxon>asterids</taxon>
        <taxon>lamiids</taxon>
        <taxon>Solanales</taxon>
        <taxon>Convolvulaceae</taxon>
        <taxon>Cuscuteae</taxon>
        <taxon>Cuscuta</taxon>
        <taxon>Cuscuta subgen. Cuscuta</taxon>
    </lineage>
</organism>
<dbReference type="EMBL" id="CAMAPE010000060">
    <property type="protein sequence ID" value="CAH9112675.1"/>
    <property type="molecule type" value="Genomic_DNA"/>
</dbReference>
<gene>
    <name evidence="1" type="ORF">CEURO_LOCUS19693</name>
</gene>
<protein>
    <submittedName>
        <fullName evidence="1">Uncharacterized protein</fullName>
    </submittedName>
</protein>
<comment type="caution">
    <text evidence="1">The sequence shown here is derived from an EMBL/GenBank/DDBJ whole genome shotgun (WGS) entry which is preliminary data.</text>
</comment>
<reference evidence="1" key="1">
    <citation type="submission" date="2022-07" db="EMBL/GenBank/DDBJ databases">
        <authorList>
            <person name="Macas J."/>
            <person name="Novak P."/>
            <person name="Neumann P."/>
        </authorList>
    </citation>
    <scope>NUCLEOTIDE SEQUENCE</scope>
</reference>
<name>A0A9P0ZUE3_CUSEU</name>
<keyword evidence="2" id="KW-1185">Reference proteome</keyword>
<sequence>MYDGVMDNIIYGPFFLMEHQRRQEEEMAFLREFEKKACLADEALKDLDKLQTEFDDMKKKADAPKEERKSFCPNWMMQWLLGPRPMRLGMRPSVELWMRSGSKMKLRKVLIGPLISSWPRDGEPMISGALGAMRW</sequence>
<proteinExistence type="predicted"/>
<evidence type="ECO:0000313" key="2">
    <source>
        <dbReference type="Proteomes" id="UP001152484"/>
    </source>
</evidence>